<evidence type="ECO:0008006" key="3">
    <source>
        <dbReference type="Google" id="ProtNLM"/>
    </source>
</evidence>
<protein>
    <recommendedName>
        <fullName evidence="3">Metallo-beta-lactamase domain-containing protein</fullName>
    </recommendedName>
</protein>
<dbReference type="InterPro" id="IPR052159">
    <property type="entry name" value="Competence_DNA_uptake"/>
</dbReference>
<dbReference type="AlphaFoldDB" id="A0A1Y0IJ24"/>
<dbReference type="EMBL" id="CP021434">
    <property type="protein sequence ID" value="ARU60069.1"/>
    <property type="molecule type" value="Genomic_DNA"/>
</dbReference>
<dbReference type="SUPFAM" id="SSF56281">
    <property type="entry name" value="Metallo-hydrolase/oxidoreductase"/>
    <property type="match status" value="1"/>
</dbReference>
<dbReference type="Proteomes" id="UP000195437">
    <property type="component" value="Chromosome"/>
</dbReference>
<sequence length="294" mass="33565">MSIIKSFSVGRGDMFYIKHDTDNFTIIDTYLSDDNKETIVNELISESKNKGIIRFISTHPDEDHICGLEYIEEKMGIANFYCVKNEATKADESKDFIKYCELRDSNKAFYIYKGCSRRWMNQQDEERGSSGVSILWPDTDNSDFKDALAKAKNGESPNNISAIIKYSLEDGVKALWMGDLETDFMEKIKDEVNWSEVDILFAPHHGRESGKVPKEILDKIKPKIIIIGEAPSKHLNYYQGYNKITQNSAGDIIFECLNNKINIYVSSDSYEVDFLVDDKCGNYGSHKYLGSLNL</sequence>
<dbReference type="PANTHER" id="PTHR30619:SF1">
    <property type="entry name" value="RECOMBINATION PROTEIN 2"/>
    <property type="match status" value="1"/>
</dbReference>
<dbReference type="PANTHER" id="PTHR30619">
    <property type="entry name" value="DNA INTERNALIZATION/COMPETENCE PROTEIN COMEC/REC2"/>
    <property type="match status" value="1"/>
</dbReference>
<name>A0A1Y0IJ24_9BACL</name>
<evidence type="ECO:0000313" key="2">
    <source>
        <dbReference type="Proteomes" id="UP000195437"/>
    </source>
</evidence>
<reference evidence="2" key="1">
    <citation type="submission" date="2017-05" db="EMBL/GenBank/DDBJ databases">
        <authorList>
            <person name="Sung H."/>
        </authorList>
    </citation>
    <scope>NUCLEOTIDE SEQUENCE [LARGE SCALE GENOMIC DNA]</scope>
    <source>
        <strain evidence="2">AR23208</strain>
    </source>
</reference>
<gene>
    <name evidence="1" type="ORF">CBW65_02555</name>
</gene>
<proteinExistence type="predicted"/>
<accession>A0A1Y0IJ24</accession>
<keyword evidence="2" id="KW-1185">Reference proteome</keyword>
<organism evidence="1 2">
    <name type="scientific">Tumebacillus avium</name>
    <dbReference type="NCBI Taxonomy" id="1903704"/>
    <lineage>
        <taxon>Bacteria</taxon>
        <taxon>Bacillati</taxon>
        <taxon>Bacillota</taxon>
        <taxon>Bacilli</taxon>
        <taxon>Bacillales</taxon>
        <taxon>Alicyclobacillaceae</taxon>
        <taxon>Tumebacillus</taxon>
    </lineage>
</organism>
<dbReference type="InterPro" id="IPR036866">
    <property type="entry name" value="RibonucZ/Hydroxyglut_hydro"/>
</dbReference>
<dbReference type="RefSeq" id="WP_087455457.1">
    <property type="nucleotide sequence ID" value="NZ_CP021434.1"/>
</dbReference>
<evidence type="ECO:0000313" key="1">
    <source>
        <dbReference type="EMBL" id="ARU60069.1"/>
    </source>
</evidence>
<dbReference type="OrthoDB" id="9761531at2"/>
<dbReference type="KEGG" id="tum:CBW65_02555"/>
<dbReference type="Gene3D" id="3.60.15.10">
    <property type="entry name" value="Ribonuclease Z/Hydroxyacylglutathione hydrolase-like"/>
    <property type="match status" value="1"/>
</dbReference>